<evidence type="ECO:0000313" key="4">
    <source>
        <dbReference type="Proteomes" id="UP001066276"/>
    </source>
</evidence>
<feature type="region of interest" description="Disordered" evidence="1">
    <location>
        <begin position="176"/>
        <end position="286"/>
    </location>
</feature>
<dbReference type="Pfam" id="PF14924">
    <property type="entry name" value="MAP10_N"/>
    <property type="match status" value="1"/>
</dbReference>
<dbReference type="GO" id="GO:0097431">
    <property type="term" value="C:mitotic spindle pole"/>
    <property type="evidence" value="ECO:0007669"/>
    <property type="project" value="TreeGrafter"/>
</dbReference>
<dbReference type="InterPro" id="IPR039302">
    <property type="entry name" value="MAP10"/>
</dbReference>
<feature type="domain" description="Microtubule-associated protein 10 C-terminal" evidence="2">
    <location>
        <begin position="274"/>
        <end position="892"/>
    </location>
</feature>
<dbReference type="GO" id="GO:0005813">
    <property type="term" value="C:centrosome"/>
    <property type="evidence" value="ECO:0007669"/>
    <property type="project" value="TreeGrafter"/>
</dbReference>
<dbReference type="PANTHER" id="PTHR21831">
    <property type="entry name" value="MICROTUBULE-ASSOCIATED PROTEIN 10"/>
    <property type="match status" value="1"/>
</dbReference>
<feature type="compositionally biased region" description="Polar residues" evidence="1">
    <location>
        <begin position="433"/>
        <end position="447"/>
    </location>
</feature>
<name>A0AAV7UY18_PLEWA</name>
<dbReference type="GO" id="GO:0051256">
    <property type="term" value="P:mitotic spindle midzone assembly"/>
    <property type="evidence" value="ECO:0007669"/>
    <property type="project" value="TreeGrafter"/>
</dbReference>
<feature type="compositionally biased region" description="Low complexity" evidence="1">
    <location>
        <begin position="652"/>
        <end position="663"/>
    </location>
</feature>
<feature type="compositionally biased region" description="Polar residues" evidence="1">
    <location>
        <begin position="777"/>
        <end position="793"/>
    </location>
</feature>
<feature type="region of interest" description="Disordered" evidence="1">
    <location>
        <begin position="777"/>
        <end position="821"/>
    </location>
</feature>
<organism evidence="3 4">
    <name type="scientific">Pleurodeles waltl</name>
    <name type="common">Iberian ribbed newt</name>
    <dbReference type="NCBI Taxonomy" id="8319"/>
    <lineage>
        <taxon>Eukaryota</taxon>
        <taxon>Metazoa</taxon>
        <taxon>Chordata</taxon>
        <taxon>Craniata</taxon>
        <taxon>Vertebrata</taxon>
        <taxon>Euteleostomi</taxon>
        <taxon>Amphibia</taxon>
        <taxon>Batrachia</taxon>
        <taxon>Caudata</taxon>
        <taxon>Salamandroidea</taxon>
        <taxon>Salamandridae</taxon>
        <taxon>Pleurodelinae</taxon>
        <taxon>Pleurodeles</taxon>
    </lineage>
</organism>
<keyword evidence="4" id="KW-1185">Reference proteome</keyword>
<feature type="compositionally biased region" description="Basic and acidic residues" evidence="1">
    <location>
        <begin position="565"/>
        <end position="574"/>
    </location>
</feature>
<protein>
    <recommendedName>
        <fullName evidence="2">Microtubule-associated protein 10 C-terminal domain-containing protein</fullName>
    </recommendedName>
</protein>
<dbReference type="AlphaFoldDB" id="A0AAV7UY18"/>
<gene>
    <name evidence="3" type="ORF">NDU88_003295</name>
</gene>
<dbReference type="GO" id="GO:0031122">
    <property type="term" value="P:cytoplasmic microtubule organization"/>
    <property type="evidence" value="ECO:0007669"/>
    <property type="project" value="TreeGrafter"/>
</dbReference>
<feature type="region of interest" description="Disordered" evidence="1">
    <location>
        <begin position="404"/>
        <end position="476"/>
    </location>
</feature>
<dbReference type="PANTHER" id="PTHR21831:SF2">
    <property type="entry name" value="MICROTUBULE-ASSOCIATED PROTEIN 10"/>
    <property type="match status" value="1"/>
</dbReference>
<feature type="region of interest" description="Disordered" evidence="1">
    <location>
        <begin position="508"/>
        <end position="574"/>
    </location>
</feature>
<feature type="compositionally biased region" description="Basic and acidic residues" evidence="1">
    <location>
        <begin position="331"/>
        <end position="340"/>
    </location>
</feature>
<dbReference type="GO" id="GO:0030496">
    <property type="term" value="C:midbody"/>
    <property type="evidence" value="ECO:0007669"/>
    <property type="project" value="TreeGrafter"/>
</dbReference>
<reference evidence="3" key="1">
    <citation type="journal article" date="2022" name="bioRxiv">
        <title>Sequencing and chromosome-scale assembly of the giantPleurodeles waltlgenome.</title>
        <authorList>
            <person name="Brown T."/>
            <person name="Elewa A."/>
            <person name="Iarovenko S."/>
            <person name="Subramanian E."/>
            <person name="Araus A.J."/>
            <person name="Petzold A."/>
            <person name="Susuki M."/>
            <person name="Suzuki K.-i.T."/>
            <person name="Hayashi T."/>
            <person name="Toyoda A."/>
            <person name="Oliveira C."/>
            <person name="Osipova E."/>
            <person name="Leigh N.D."/>
            <person name="Simon A."/>
            <person name="Yun M.H."/>
        </authorList>
    </citation>
    <scope>NUCLEOTIDE SEQUENCE</scope>
    <source>
        <strain evidence="3">20211129_DDA</strain>
        <tissue evidence="3">Liver</tissue>
    </source>
</reference>
<accession>A0AAV7UY18</accession>
<feature type="region of interest" description="Disordered" evidence="1">
    <location>
        <begin position="618"/>
        <end position="687"/>
    </location>
</feature>
<feature type="compositionally biased region" description="Polar residues" evidence="1">
    <location>
        <begin position="519"/>
        <end position="533"/>
    </location>
</feature>
<dbReference type="GO" id="GO:1990023">
    <property type="term" value="C:mitotic spindle midzone"/>
    <property type="evidence" value="ECO:0007669"/>
    <property type="project" value="TreeGrafter"/>
</dbReference>
<dbReference type="GO" id="GO:0032467">
    <property type="term" value="P:positive regulation of cytokinesis"/>
    <property type="evidence" value="ECO:0007669"/>
    <property type="project" value="TreeGrafter"/>
</dbReference>
<dbReference type="InterPro" id="IPR026679">
    <property type="entry name" value="MAP10_C-term"/>
</dbReference>
<proteinExistence type="predicted"/>
<feature type="compositionally biased region" description="Polar residues" evidence="1">
    <location>
        <begin position="675"/>
        <end position="687"/>
    </location>
</feature>
<dbReference type="Proteomes" id="UP001066276">
    <property type="component" value="Chromosome 2_2"/>
</dbReference>
<feature type="region of interest" description="Disordered" evidence="1">
    <location>
        <begin position="304"/>
        <end position="356"/>
    </location>
</feature>
<evidence type="ECO:0000259" key="2">
    <source>
        <dbReference type="Pfam" id="PF14925"/>
    </source>
</evidence>
<sequence>MVGTESLFSLELLVDWVRLEPPLQEGELPLPAVAFRLLDFPTLLIHPPPEEDEGTPPPSGLLFHFGRGKSCLFRRDPQVLLGHLNRCPLYAMLLDLRGAASDAALPRLLGSCPLSLAAVARGLLASPLGAPTPSTGAHRGVHPLHDLLGRPVGEISLGYRLMCLGGGLLRHISPATPQEKAEEPGTVTEPRPPTDSSPADPTPLSGQDPPSKALSWPPEDPAVPAAVKEKKEAVSVAALPESVSVEPNIESDGGPPSGTPRKKHTALASTQTEPKSRGPAAPDRRELEIEANIFCPPPMYYSSLTTEHPPVHRLRQAEPRRLELEDELSTDGERSEHRPAQEPPEAKPSQRTAAVSVPDMASKLGQLPLLNALLLELSLLNSDSTCPQSRNPCIHPQLAWLYRPTDHPSAPPTTRDKDGQRSPAPKLKRNRSDISVATATPPSSPAKTQHVKETPKAKGLVKNSAVPTAGQPKKKLQYGLTNTLRLRLQQSNPDMLILHERRERLRKQQVQALKDKTSRSNSRGILSKSPRSPTQRRRSHTQRARRGVHSASFDENVETLIQSSRTEDHDGGTRDRKYLESYIRNENRILKLHNENAEMTDYSNNRAAESVLPSPLPEVLHQDADSGGSTDHEGSSVHGKHKDSRSFSAGGSQQSAPHSSRSSTGPKKSEDLTDSLENTGYSDDFTSPDYTARFSEALDSSPEPILLTPKYRYSDSDSESYTSAKSATSLKNTNLAAPLPVISNVSPVQSYKRVLELGKHRGLGTAVKVAHSDFRMSQGTSLDDQQRPLQDTQNQREKGPNNNTPKFTSDAGEYRGSENGHTFLDTRQSVRTSQVSSDMQSSVSDIELGVLGSARSDLFRKEEPQSGLSSPDLFKQCKPMTELLVNQLPGYTL</sequence>
<feature type="compositionally biased region" description="Basic residues" evidence="1">
    <location>
        <begin position="534"/>
        <end position="548"/>
    </location>
</feature>
<feature type="compositionally biased region" description="Basic and acidic residues" evidence="1">
    <location>
        <begin position="620"/>
        <end position="635"/>
    </location>
</feature>
<comment type="caution">
    <text evidence="3">The sequence shown here is derived from an EMBL/GenBank/DDBJ whole genome shotgun (WGS) entry which is preliminary data.</text>
</comment>
<evidence type="ECO:0000256" key="1">
    <source>
        <dbReference type="SAM" id="MobiDB-lite"/>
    </source>
</evidence>
<dbReference type="GO" id="GO:0008017">
    <property type="term" value="F:microtubule binding"/>
    <property type="evidence" value="ECO:0007669"/>
    <property type="project" value="InterPro"/>
</dbReference>
<evidence type="ECO:0000313" key="3">
    <source>
        <dbReference type="EMBL" id="KAJ1194000.1"/>
    </source>
</evidence>
<dbReference type="Pfam" id="PF14925">
    <property type="entry name" value="HPHLAWLY"/>
    <property type="match status" value="1"/>
</dbReference>
<dbReference type="EMBL" id="JANPWB010000004">
    <property type="protein sequence ID" value="KAJ1194000.1"/>
    <property type="molecule type" value="Genomic_DNA"/>
</dbReference>
<dbReference type="GO" id="GO:0005881">
    <property type="term" value="C:cytoplasmic microtubule"/>
    <property type="evidence" value="ECO:0007669"/>
    <property type="project" value="TreeGrafter"/>
</dbReference>